<sequence length="165" mass="18629">MYTLLLASIDWEKMITPSMSLWEILIRGTITYWFCFAYIRFFRRGAGQLGISDLLLITLISDASQNSMAGEYTSITEGFVLVGILVFWDYAINWLGYRSVFFSKIGEPDPVLLIKNGVMQRQNMKKELISASELQGMLREQGVDEVADVKACYIEGSGNISVISK</sequence>
<comment type="caution">
    <text evidence="9">The sequence shown here is derived from an EMBL/GenBank/DDBJ whole genome shotgun (WGS) entry which is preliminary data.</text>
</comment>
<feature type="domain" description="YetF C-terminal" evidence="8">
    <location>
        <begin position="99"/>
        <end position="165"/>
    </location>
</feature>
<accession>A0A7K1SK76</accession>
<evidence type="ECO:0000256" key="5">
    <source>
        <dbReference type="ARBA" id="ARBA00022989"/>
    </source>
</evidence>
<comment type="subcellular location">
    <subcellularLocation>
        <location evidence="1">Cell membrane</location>
        <topology evidence="1">Multi-pass membrane protein</topology>
    </subcellularLocation>
</comment>
<dbReference type="InterPro" id="IPR007353">
    <property type="entry name" value="DUF421"/>
</dbReference>
<evidence type="ECO:0000256" key="3">
    <source>
        <dbReference type="ARBA" id="ARBA00022475"/>
    </source>
</evidence>
<keyword evidence="5 7" id="KW-1133">Transmembrane helix</keyword>
<keyword evidence="4 7" id="KW-0812">Transmembrane</keyword>
<evidence type="ECO:0000259" key="8">
    <source>
        <dbReference type="Pfam" id="PF04239"/>
    </source>
</evidence>
<gene>
    <name evidence="9" type="ORF">GO755_29480</name>
</gene>
<evidence type="ECO:0000256" key="2">
    <source>
        <dbReference type="ARBA" id="ARBA00006448"/>
    </source>
</evidence>
<keyword evidence="10" id="KW-1185">Reference proteome</keyword>
<dbReference type="PANTHER" id="PTHR34582:SF6">
    <property type="entry name" value="UPF0702 TRANSMEMBRANE PROTEIN YCAP"/>
    <property type="match status" value="1"/>
</dbReference>
<evidence type="ECO:0000313" key="9">
    <source>
        <dbReference type="EMBL" id="MVM34200.1"/>
    </source>
</evidence>
<dbReference type="PANTHER" id="PTHR34582">
    <property type="entry name" value="UPF0702 TRANSMEMBRANE PROTEIN YCAP"/>
    <property type="match status" value="1"/>
</dbReference>
<feature type="transmembrane region" description="Helical" evidence="7">
    <location>
        <begin position="20"/>
        <end position="39"/>
    </location>
</feature>
<dbReference type="Proteomes" id="UP000436006">
    <property type="component" value="Unassembled WGS sequence"/>
</dbReference>
<reference evidence="9 10" key="1">
    <citation type="submission" date="2019-12" db="EMBL/GenBank/DDBJ databases">
        <title>Spirosoma sp. HMF4905 genome sequencing and assembly.</title>
        <authorList>
            <person name="Kang H."/>
            <person name="Cha I."/>
            <person name="Kim H."/>
            <person name="Joh K."/>
        </authorList>
    </citation>
    <scope>NUCLEOTIDE SEQUENCE [LARGE SCALE GENOMIC DNA]</scope>
    <source>
        <strain evidence="9 10">HMF4905</strain>
    </source>
</reference>
<name>A0A7K1SK76_9BACT</name>
<dbReference type="Pfam" id="PF04239">
    <property type="entry name" value="DUF421"/>
    <property type="match status" value="1"/>
</dbReference>
<dbReference type="EMBL" id="WPIN01000014">
    <property type="protein sequence ID" value="MVM34200.1"/>
    <property type="molecule type" value="Genomic_DNA"/>
</dbReference>
<evidence type="ECO:0000256" key="7">
    <source>
        <dbReference type="SAM" id="Phobius"/>
    </source>
</evidence>
<dbReference type="GO" id="GO:0005886">
    <property type="term" value="C:plasma membrane"/>
    <property type="evidence" value="ECO:0007669"/>
    <property type="project" value="UniProtKB-SubCell"/>
</dbReference>
<dbReference type="AlphaFoldDB" id="A0A7K1SK76"/>
<comment type="similarity">
    <text evidence="2">Belongs to the UPF0702 family.</text>
</comment>
<proteinExistence type="inferred from homology"/>
<keyword evidence="6 7" id="KW-0472">Membrane</keyword>
<evidence type="ECO:0000256" key="6">
    <source>
        <dbReference type="ARBA" id="ARBA00023136"/>
    </source>
</evidence>
<keyword evidence="3" id="KW-1003">Cell membrane</keyword>
<dbReference type="InterPro" id="IPR023090">
    <property type="entry name" value="UPF0702_alpha/beta_dom_sf"/>
</dbReference>
<protein>
    <submittedName>
        <fullName evidence="9">DUF421 domain-containing protein</fullName>
    </submittedName>
</protein>
<evidence type="ECO:0000256" key="1">
    <source>
        <dbReference type="ARBA" id="ARBA00004651"/>
    </source>
</evidence>
<evidence type="ECO:0000256" key="4">
    <source>
        <dbReference type="ARBA" id="ARBA00022692"/>
    </source>
</evidence>
<organism evidence="9 10">
    <name type="scientific">Spirosoma arboris</name>
    <dbReference type="NCBI Taxonomy" id="2682092"/>
    <lineage>
        <taxon>Bacteria</taxon>
        <taxon>Pseudomonadati</taxon>
        <taxon>Bacteroidota</taxon>
        <taxon>Cytophagia</taxon>
        <taxon>Cytophagales</taxon>
        <taxon>Cytophagaceae</taxon>
        <taxon>Spirosoma</taxon>
    </lineage>
</organism>
<dbReference type="RefSeq" id="WP_157589016.1">
    <property type="nucleotide sequence ID" value="NZ_WPIN01000014.1"/>
</dbReference>
<dbReference type="Gene3D" id="3.30.240.20">
    <property type="entry name" value="bsu07140 like domains"/>
    <property type="match status" value="1"/>
</dbReference>
<evidence type="ECO:0000313" key="10">
    <source>
        <dbReference type="Proteomes" id="UP000436006"/>
    </source>
</evidence>